<keyword evidence="8" id="KW-1185">Reference proteome</keyword>
<dbReference type="GO" id="GO:0000177">
    <property type="term" value="C:cytoplasmic exosome (RNase complex)"/>
    <property type="evidence" value="ECO:0000314"/>
    <property type="project" value="ZFIN"/>
</dbReference>
<evidence type="ECO:0000256" key="3">
    <source>
        <dbReference type="ARBA" id="ARBA00022553"/>
    </source>
</evidence>
<name>A0A8M6YV72_DANRE</name>
<evidence type="ECO:0000259" key="7">
    <source>
        <dbReference type="Pfam" id="PF08938"/>
    </source>
</evidence>
<reference evidence="9" key="1">
    <citation type="submission" date="2025-08" db="UniProtKB">
        <authorList>
            <consortium name="RefSeq"/>
        </authorList>
    </citation>
    <scope>IDENTIFICATION</scope>
    <source>
        <strain evidence="9">Tuebingen</strain>
        <tissue evidence="9">Fibroblasts and whole tissue</tissue>
    </source>
</reference>
<dbReference type="Gene3D" id="1.10.8.10">
    <property type="entry name" value="DNA helicase RuvA subunit, C-terminal domain"/>
    <property type="match status" value="1"/>
</dbReference>
<protein>
    <submittedName>
        <fullName evidence="9">HBS1-like protein isoform X1</fullName>
    </submittedName>
</protein>
<dbReference type="InterPro" id="IPR015033">
    <property type="entry name" value="HBS1-like_N"/>
</dbReference>
<gene>
    <name evidence="9 10" type="primary">hbs1l</name>
    <name evidence="9" type="synonym">wu:fc23c07</name>
    <name evidence="9" type="synonym">zgc:55400</name>
</gene>
<evidence type="ECO:0000256" key="1">
    <source>
        <dbReference type="ARBA" id="ARBA00004496"/>
    </source>
</evidence>
<evidence type="ECO:0007829" key="11">
    <source>
        <dbReference type="PeptideAtlas" id="A0A8M6YV72"/>
    </source>
</evidence>
<dbReference type="GeneID" id="324267"/>
<dbReference type="ZFIN" id="ZDB-GENE-030131-2987">
    <property type="gene designation" value="hbs1l"/>
</dbReference>
<accession>A0A8M6YV72</accession>
<dbReference type="CTD" id="10767"/>
<keyword evidence="5" id="KW-0648">Protein biosynthesis</keyword>
<evidence type="ECO:0000313" key="10">
    <source>
        <dbReference type="ZFIN" id="ZDB-GENE-030131-2987"/>
    </source>
</evidence>
<feature type="compositionally biased region" description="Acidic residues" evidence="6">
    <location>
        <begin position="56"/>
        <end position="68"/>
    </location>
</feature>
<keyword evidence="2" id="KW-0963">Cytoplasm</keyword>
<evidence type="ECO:0000256" key="6">
    <source>
        <dbReference type="SAM" id="MobiDB-lite"/>
    </source>
</evidence>
<keyword evidence="4" id="KW-0378">Hydrolase</keyword>
<feature type="region of interest" description="Disordered" evidence="6">
    <location>
        <begin position="56"/>
        <end position="77"/>
    </location>
</feature>
<dbReference type="AGR" id="ZFIN:ZDB-GENE-030131-2987"/>
<dbReference type="InterPro" id="IPR037189">
    <property type="entry name" value="HBS1-like_N_sf"/>
</dbReference>
<keyword evidence="3" id="KW-0597">Phosphoprotein</keyword>
<comment type="subcellular location">
    <subcellularLocation>
        <location evidence="1">Cytoplasm</location>
    </subcellularLocation>
</comment>
<dbReference type="Proteomes" id="UP000000437">
    <property type="component" value="Chromosome 23"/>
</dbReference>
<evidence type="ECO:0000256" key="4">
    <source>
        <dbReference type="ARBA" id="ARBA00022801"/>
    </source>
</evidence>
<organism evidence="8 9">
    <name type="scientific">Danio rerio</name>
    <name type="common">Zebrafish</name>
    <name type="synonym">Brachydanio rerio</name>
    <dbReference type="NCBI Taxonomy" id="7955"/>
    <lineage>
        <taxon>Eukaryota</taxon>
        <taxon>Metazoa</taxon>
        <taxon>Chordata</taxon>
        <taxon>Craniata</taxon>
        <taxon>Vertebrata</taxon>
        <taxon>Euteleostomi</taxon>
        <taxon>Actinopterygii</taxon>
        <taxon>Neopterygii</taxon>
        <taxon>Teleostei</taxon>
        <taxon>Ostariophysi</taxon>
        <taxon>Cypriniformes</taxon>
        <taxon>Danionidae</taxon>
        <taxon>Danioninae</taxon>
        <taxon>Danio</taxon>
    </lineage>
</organism>
<dbReference type="AlphaFoldDB" id="A0A8M6YV72"/>
<dbReference type="FunFam" id="1.10.8.10:FF:000039">
    <property type="entry name" value="HBS1-like translational GTPase"/>
    <property type="match status" value="1"/>
</dbReference>
<keyword evidence="11" id="KW-1267">Proteomics identification</keyword>
<proteinExistence type="evidence at protein level"/>
<evidence type="ECO:0000313" key="8">
    <source>
        <dbReference type="Proteomes" id="UP000000437"/>
    </source>
</evidence>
<sequence>MSRHRNVRGYNYDEDFEDDDMYGQSVEDDYCISPATAAQFIYSRQDSRQARHVETVEEAEYEEEEEEMPTSPTMTSTLDSLQQGRLYSCLDQMRTVLGDSIPDSTLTQAALKYDCDPHRALDFILSENTNTQAPSARTNPQLEPNTTAAPQKGALFPLLHNSNKTVSSAHSCKPLKQNPSYNLSDLLAVPEPNMTKPKAQNPPPGFGSLAKDHLKGVSSHNLGNGQSTTGQSSLAHLIAQHEHKHSTVPPLVPSTGLSTDYTIPLTTSPLGSFNGPSGPLSTLQGPNVPPLSVGSAATLSLGSSVPAGLGATPSSCLLTCSLSNLALQDSQRSAPLPVSIGSLSSVMRGSGPLGVPVQGKSSASLSLAELIQEHQDSSPKLYDSLPGLNISTNSFHVTGTQNNAHSQKPALNIPPRLSEAPSLSDLMSQHQASLGPQLLALKNENGSITALRKPAVPKPHPLSLNRSIDLSTLMSKTSPVSRSPALLNFTEETASLKKRVFAKPSIFALAMCVPVRCSKSRRGRVTHSAFLYSRQMERVKERVQCAPLHHIEPFSFNTPSPDDIVKANQRKAFTRD</sequence>
<dbReference type="GO" id="GO:0000956">
    <property type="term" value="P:nuclear-transcribed mRNA catabolic process"/>
    <property type="evidence" value="ECO:0000315"/>
    <property type="project" value="ZFIN"/>
</dbReference>
<evidence type="ECO:0000313" key="9">
    <source>
        <dbReference type="RefSeq" id="XP_017209007.1"/>
    </source>
</evidence>
<dbReference type="RefSeq" id="XP_017209007.1">
    <property type="nucleotide sequence ID" value="XM_017353518.3"/>
</dbReference>
<dbReference type="GO" id="GO:0006412">
    <property type="term" value="P:translation"/>
    <property type="evidence" value="ECO:0007669"/>
    <property type="project" value="UniProtKB-KW"/>
</dbReference>
<dbReference type="SUPFAM" id="SSF109732">
    <property type="entry name" value="HBS1-like domain"/>
    <property type="match status" value="1"/>
</dbReference>
<dbReference type="Pfam" id="PF08938">
    <property type="entry name" value="HBS1_N"/>
    <property type="match status" value="1"/>
</dbReference>
<evidence type="ECO:0000256" key="5">
    <source>
        <dbReference type="ARBA" id="ARBA00022917"/>
    </source>
</evidence>
<feature type="domain" description="HBS1-like protein N-terminal" evidence="7">
    <location>
        <begin position="58"/>
        <end position="133"/>
    </location>
</feature>
<evidence type="ECO:0000256" key="2">
    <source>
        <dbReference type="ARBA" id="ARBA00022490"/>
    </source>
</evidence>
<dbReference type="GO" id="GO:0016787">
    <property type="term" value="F:hydrolase activity"/>
    <property type="evidence" value="ECO:0007669"/>
    <property type="project" value="UniProtKB-KW"/>
</dbReference>
<dbReference type="OrthoDB" id="342024at2759"/>